<reference evidence="2 3" key="1">
    <citation type="submission" date="2018-06" db="EMBL/GenBank/DDBJ databases">
        <title>Genomic Encyclopedia of Archaeal and Bacterial Type Strains, Phase II (KMG-II): from individual species to whole genera.</title>
        <authorList>
            <person name="Goeker M."/>
        </authorList>
    </citation>
    <scope>NUCLEOTIDE SEQUENCE [LARGE SCALE GENOMIC DNA]</scope>
    <source>
        <strain evidence="2 3">DSM 23446</strain>
    </source>
</reference>
<sequence>MNTLIKRLPAFAFVIAAFAAFAFNAPVIGSEPTATKIWTPDTSQPNGYRDVTIQVQSEDYECNASEMDCLVEFSNDNPATGIPNVLSEGEFVEL</sequence>
<protein>
    <submittedName>
        <fullName evidence="2">Uncharacterized protein</fullName>
    </submittedName>
</protein>
<keyword evidence="1" id="KW-0732">Signal</keyword>
<feature type="chain" id="PRO_5016427990" evidence="1">
    <location>
        <begin position="23"/>
        <end position="94"/>
    </location>
</feature>
<accession>A0A327P719</accession>
<dbReference type="EMBL" id="QLLK01000008">
    <property type="protein sequence ID" value="RAI88059.1"/>
    <property type="molecule type" value="Genomic_DNA"/>
</dbReference>
<dbReference type="InterPro" id="IPR045391">
    <property type="entry name" value="DUF6520"/>
</dbReference>
<name>A0A327P719_9BACT</name>
<evidence type="ECO:0000313" key="2">
    <source>
        <dbReference type="EMBL" id="RAI88059.1"/>
    </source>
</evidence>
<dbReference type="OrthoDB" id="827491at2"/>
<gene>
    <name evidence="2" type="ORF">LV83_02977</name>
</gene>
<proteinExistence type="predicted"/>
<keyword evidence="3" id="KW-1185">Reference proteome</keyword>
<dbReference type="AlphaFoldDB" id="A0A327P719"/>
<feature type="signal peptide" evidence="1">
    <location>
        <begin position="1"/>
        <end position="22"/>
    </location>
</feature>
<dbReference type="RefSeq" id="WP_111612308.1">
    <property type="nucleotide sequence ID" value="NZ_QLLK01000008.1"/>
</dbReference>
<evidence type="ECO:0000256" key="1">
    <source>
        <dbReference type="SAM" id="SignalP"/>
    </source>
</evidence>
<dbReference type="Proteomes" id="UP000249610">
    <property type="component" value="Unassembled WGS sequence"/>
</dbReference>
<dbReference type="Pfam" id="PF20130">
    <property type="entry name" value="DUF6520"/>
    <property type="match status" value="1"/>
</dbReference>
<organism evidence="2 3">
    <name type="scientific">Algoriphagus yeomjeoni</name>
    <dbReference type="NCBI Taxonomy" id="291403"/>
    <lineage>
        <taxon>Bacteria</taxon>
        <taxon>Pseudomonadati</taxon>
        <taxon>Bacteroidota</taxon>
        <taxon>Cytophagia</taxon>
        <taxon>Cytophagales</taxon>
        <taxon>Cyclobacteriaceae</taxon>
        <taxon>Algoriphagus</taxon>
    </lineage>
</organism>
<evidence type="ECO:0000313" key="3">
    <source>
        <dbReference type="Proteomes" id="UP000249610"/>
    </source>
</evidence>
<comment type="caution">
    <text evidence="2">The sequence shown here is derived from an EMBL/GenBank/DDBJ whole genome shotgun (WGS) entry which is preliminary data.</text>
</comment>